<dbReference type="Proteomes" id="UP001596142">
    <property type="component" value="Unassembled WGS sequence"/>
</dbReference>
<dbReference type="PANTHER" id="PTHR42899">
    <property type="entry name" value="SPERMATOGENESIS-ASSOCIATED PROTEIN 20"/>
    <property type="match status" value="1"/>
</dbReference>
<reference evidence="3" key="1">
    <citation type="journal article" date="2019" name="Int. J. Syst. Evol. Microbiol.">
        <title>The Global Catalogue of Microorganisms (GCM) 10K type strain sequencing project: providing services to taxonomists for standard genome sequencing and annotation.</title>
        <authorList>
            <consortium name="The Broad Institute Genomics Platform"/>
            <consortium name="The Broad Institute Genome Sequencing Center for Infectious Disease"/>
            <person name="Wu L."/>
            <person name="Ma J."/>
        </authorList>
    </citation>
    <scope>NUCLEOTIDE SEQUENCE [LARGE SCALE GENOMIC DNA]</scope>
    <source>
        <strain evidence="3">CECT 7184</strain>
    </source>
</reference>
<proteinExistence type="predicted"/>
<dbReference type="EMBL" id="JBHSOZ010000003">
    <property type="protein sequence ID" value="MFC5711841.1"/>
    <property type="molecule type" value="Genomic_DNA"/>
</dbReference>
<dbReference type="Gene3D" id="1.50.10.10">
    <property type="match status" value="1"/>
</dbReference>
<keyword evidence="3" id="KW-1185">Reference proteome</keyword>
<protein>
    <submittedName>
        <fullName evidence="2">Thioredoxin domain-containing protein</fullName>
    </submittedName>
</protein>
<evidence type="ECO:0000259" key="1">
    <source>
        <dbReference type="Pfam" id="PF03190"/>
    </source>
</evidence>
<evidence type="ECO:0000313" key="2">
    <source>
        <dbReference type="EMBL" id="MFC5711841.1"/>
    </source>
</evidence>
<accession>A0ABW0YI84</accession>
<dbReference type="InterPro" id="IPR004879">
    <property type="entry name" value="Ssp411-like_TRX"/>
</dbReference>
<name>A0ABW0YI84_9BACI</name>
<dbReference type="SUPFAM" id="SSF52833">
    <property type="entry name" value="Thioredoxin-like"/>
    <property type="match status" value="1"/>
</dbReference>
<dbReference type="Gene3D" id="3.40.30.10">
    <property type="entry name" value="Glutaredoxin"/>
    <property type="match status" value="1"/>
</dbReference>
<dbReference type="InterPro" id="IPR024705">
    <property type="entry name" value="Ssp411"/>
</dbReference>
<organism evidence="2 3">
    <name type="scientific">Thalassorhabdus alkalitolerans</name>
    <dbReference type="NCBI Taxonomy" id="2282697"/>
    <lineage>
        <taxon>Bacteria</taxon>
        <taxon>Bacillati</taxon>
        <taxon>Bacillota</taxon>
        <taxon>Bacilli</taxon>
        <taxon>Bacillales</taxon>
        <taxon>Bacillaceae</taxon>
        <taxon>Thalassorhabdus</taxon>
    </lineage>
</organism>
<dbReference type="Pfam" id="PF03190">
    <property type="entry name" value="Thioredox_DsbH"/>
    <property type="match status" value="1"/>
</dbReference>
<feature type="domain" description="Spermatogenesis-associated protein 20-like TRX" evidence="1">
    <location>
        <begin position="10"/>
        <end position="172"/>
    </location>
</feature>
<dbReference type="RefSeq" id="WP_385938661.1">
    <property type="nucleotide sequence ID" value="NZ_JBHSOZ010000003.1"/>
</dbReference>
<comment type="caution">
    <text evidence="2">The sequence shown here is derived from an EMBL/GenBank/DDBJ whole genome shotgun (WGS) entry which is preliminary data.</text>
</comment>
<dbReference type="CDD" id="cd02955">
    <property type="entry name" value="SSP411"/>
    <property type="match status" value="1"/>
</dbReference>
<dbReference type="SUPFAM" id="SSF48208">
    <property type="entry name" value="Six-hairpin glycosidases"/>
    <property type="match status" value="1"/>
</dbReference>
<sequence length="690" mass="79306">MNTNSENKTPNRLIHEKSPYLQQHAYNPVDWYPWGEEAFEKAKKENKPVFLSIGYSTCHWCHVMERESFEDEALAALLNDHFISIKVDREERPDLDSIYMSVCQSMAGRGGWPLNVFLNPDQTPFYAGTYFPKESRYGRPGFIDVITQLSDIFKNNPGKVNRIGKQAVEALQKNQEILRKATVPESVIHNAYRQLESKYDPVNGGFSAPPKFPSPQNFLYLLMYYKQSGEKKALEMTEKSLENIYRGGIHDLLGGGFARYSVDEKWLVPHFEKMLYDNALLASAYVETWQLNKKELYKEAAEDIFSYVLRDMKGAEGAFHSAEDADSEGMEGKFYVWTPKEVKDVLGEEEGKLFCKAYDITEEGNFEGKSIPNSLRFDPQYLSDEYNISKEEVNERLNIARKTLFEHRNKRVRPHKDDKILTSWNGLMIAALAKAGRAFGESKYTKSAQEAAVFLDENLFEDGRLKVRYKDGETANLGFIEDYANLLWGYIELYESTQQLQWLAKSKQLADDMIELFWDAENGGFFFYGKDQEQLLVNPKEMYDGAMPAGGSVAAVQFLRLARLTGETTYEKIVSELQESFAPSLARYPAGHAYFMISVLLPRMPMKEIVLFTGERKEDYEPLIKELQQNYHPESTFHIVGQKEPLGEVVPFIRDFEPDNEKPTLYVCEDFVCKQPITSVEEGIKMITKD</sequence>
<dbReference type="InterPro" id="IPR012341">
    <property type="entry name" value="6hp_glycosidase-like_sf"/>
</dbReference>
<dbReference type="InterPro" id="IPR036249">
    <property type="entry name" value="Thioredoxin-like_sf"/>
</dbReference>
<dbReference type="PANTHER" id="PTHR42899:SF1">
    <property type="entry name" value="SPERMATOGENESIS-ASSOCIATED PROTEIN 20"/>
    <property type="match status" value="1"/>
</dbReference>
<gene>
    <name evidence="2" type="ORF">ACFPU1_03525</name>
</gene>
<dbReference type="InterPro" id="IPR008928">
    <property type="entry name" value="6-hairpin_glycosidase_sf"/>
</dbReference>
<evidence type="ECO:0000313" key="3">
    <source>
        <dbReference type="Proteomes" id="UP001596142"/>
    </source>
</evidence>
<dbReference type="PIRSF" id="PIRSF006402">
    <property type="entry name" value="UCP006402_thioredoxin"/>
    <property type="match status" value="1"/>
</dbReference>